<name>X0SZM7_9ZZZZ</name>
<accession>X0SZM7</accession>
<protein>
    <submittedName>
        <fullName evidence="1">Uncharacterized protein</fullName>
    </submittedName>
</protein>
<organism evidence="1">
    <name type="scientific">marine sediment metagenome</name>
    <dbReference type="NCBI Taxonomy" id="412755"/>
    <lineage>
        <taxon>unclassified sequences</taxon>
        <taxon>metagenomes</taxon>
        <taxon>ecological metagenomes</taxon>
    </lineage>
</organism>
<gene>
    <name evidence="1" type="ORF">S01H1_10116</name>
</gene>
<dbReference type="EMBL" id="BARS01005168">
    <property type="protein sequence ID" value="GAF69265.1"/>
    <property type="molecule type" value="Genomic_DNA"/>
</dbReference>
<comment type="caution">
    <text evidence="1">The sequence shown here is derived from an EMBL/GenBank/DDBJ whole genome shotgun (WGS) entry which is preliminary data.</text>
</comment>
<sequence length="104" mass="12245">MEKVKDTFGVYDADAAPHHAIKGTLVRTQVERCLKALADLWETSVRVEMEIWHWRHKYIKDPASAINFKLRVYRADTQESICFDDFLALHKYVEKEVRKYEASS</sequence>
<dbReference type="AlphaFoldDB" id="X0SZM7"/>
<reference evidence="1" key="1">
    <citation type="journal article" date="2014" name="Front. Microbiol.">
        <title>High frequency of phylogenetically diverse reductive dehalogenase-homologous genes in deep subseafloor sedimentary metagenomes.</title>
        <authorList>
            <person name="Kawai M."/>
            <person name="Futagami T."/>
            <person name="Toyoda A."/>
            <person name="Takaki Y."/>
            <person name="Nishi S."/>
            <person name="Hori S."/>
            <person name="Arai W."/>
            <person name="Tsubouchi T."/>
            <person name="Morono Y."/>
            <person name="Uchiyama I."/>
            <person name="Ito T."/>
            <person name="Fujiyama A."/>
            <person name="Inagaki F."/>
            <person name="Takami H."/>
        </authorList>
    </citation>
    <scope>NUCLEOTIDE SEQUENCE</scope>
    <source>
        <strain evidence="1">Expedition CK06-06</strain>
    </source>
</reference>
<evidence type="ECO:0000313" key="1">
    <source>
        <dbReference type="EMBL" id="GAF69265.1"/>
    </source>
</evidence>
<proteinExistence type="predicted"/>